<sequence>MYFCDFHHHKYETIKTCSNSHLVIHNSTQTPNDDDAATAVPLHTRHYMISRSQYTRSISS</sequence>
<proteinExistence type="predicted"/>
<accession>A0A0B7AAX8</accession>
<protein>
    <submittedName>
        <fullName evidence="1">Uncharacterized protein</fullName>
    </submittedName>
</protein>
<organism evidence="1">
    <name type="scientific">Arion vulgaris</name>
    <dbReference type="NCBI Taxonomy" id="1028688"/>
    <lineage>
        <taxon>Eukaryota</taxon>
        <taxon>Metazoa</taxon>
        <taxon>Spiralia</taxon>
        <taxon>Lophotrochozoa</taxon>
        <taxon>Mollusca</taxon>
        <taxon>Gastropoda</taxon>
        <taxon>Heterobranchia</taxon>
        <taxon>Euthyneura</taxon>
        <taxon>Panpulmonata</taxon>
        <taxon>Eupulmonata</taxon>
        <taxon>Stylommatophora</taxon>
        <taxon>Helicina</taxon>
        <taxon>Arionoidea</taxon>
        <taxon>Arionidae</taxon>
        <taxon>Arion</taxon>
    </lineage>
</organism>
<gene>
    <name evidence="1" type="primary">ORF103326</name>
</gene>
<dbReference type="AlphaFoldDB" id="A0A0B7AAX8"/>
<reference evidence="1" key="1">
    <citation type="submission" date="2014-12" db="EMBL/GenBank/DDBJ databases">
        <title>Insight into the proteome of Arion vulgaris.</title>
        <authorList>
            <person name="Aradska J."/>
            <person name="Bulat T."/>
            <person name="Smidak R."/>
            <person name="Sarate P."/>
            <person name="Gangsoo J."/>
            <person name="Sialana F."/>
            <person name="Bilban M."/>
            <person name="Lubec G."/>
        </authorList>
    </citation>
    <scope>NUCLEOTIDE SEQUENCE</scope>
    <source>
        <tissue evidence="1">Skin</tissue>
    </source>
</reference>
<evidence type="ECO:0000313" key="1">
    <source>
        <dbReference type="EMBL" id="CEK77181.1"/>
    </source>
</evidence>
<name>A0A0B7AAX8_9EUPU</name>
<dbReference type="EMBL" id="HACG01030316">
    <property type="protein sequence ID" value="CEK77181.1"/>
    <property type="molecule type" value="Transcribed_RNA"/>
</dbReference>